<proteinExistence type="predicted"/>
<accession>A0A7Y6TX39</accession>
<reference evidence="1 2" key="1">
    <citation type="submission" date="2020-06" db="EMBL/GenBank/DDBJ databases">
        <title>Schlegella sp. ID0723 isolated from air conditioner.</title>
        <authorList>
            <person name="Kim D.Y."/>
            <person name="Kim D.-U."/>
        </authorList>
    </citation>
    <scope>NUCLEOTIDE SEQUENCE [LARGE SCALE GENOMIC DNA]</scope>
    <source>
        <strain evidence="1 2">ID0723</strain>
    </source>
</reference>
<name>A0A7Y6TX39_9BURK</name>
<dbReference type="RefSeq" id="WP_176069530.1">
    <property type="nucleotide sequence ID" value="NZ_JABWMJ010000005.1"/>
</dbReference>
<evidence type="ECO:0000313" key="2">
    <source>
        <dbReference type="Proteomes" id="UP000529637"/>
    </source>
</evidence>
<organism evidence="1 2">
    <name type="scientific">Piscinibacter koreensis</name>
    <dbReference type="NCBI Taxonomy" id="2742824"/>
    <lineage>
        <taxon>Bacteria</taxon>
        <taxon>Pseudomonadati</taxon>
        <taxon>Pseudomonadota</taxon>
        <taxon>Betaproteobacteria</taxon>
        <taxon>Burkholderiales</taxon>
        <taxon>Sphaerotilaceae</taxon>
        <taxon>Piscinibacter</taxon>
    </lineage>
</organism>
<dbReference type="Proteomes" id="UP000529637">
    <property type="component" value="Unassembled WGS sequence"/>
</dbReference>
<keyword evidence="2" id="KW-1185">Reference proteome</keyword>
<dbReference type="EMBL" id="JABWMJ010000005">
    <property type="protein sequence ID" value="NUZ06692.1"/>
    <property type="molecule type" value="Genomic_DNA"/>
</dbReference>
<dbReference type="AlphaFoldDB" id="A0A7Y6TX39"/>
<comment type="caution">
    <text evidence="1">The sequence shown here is derived from an EMBL/GenBank/DDBJ whole genome shotgun (WGS) entry which is preliminary data.</text>
</comment>
<evidence type="ECO:0000313" key="1">
    <source>
        <dbReference type="EMBL" id="NUZ06692.1"/>
    </source>
</evidence>
<protein>
    <submittedName>
        <fullName evidence="1">Uncharacterized protein</fullName>
    </submittedName>
</protein>
<sequence>MTDPQVTSDGRKHVARAVHAGHEITVVVAFSPTRQRYQVHLGVAKGDGPDRMDTSFDVGFHEYDSVDAAVRFGVDYAHTEIDAGRIDWSSNKQPHR</sequence>
<gene>
    <name evidence="1" type="ORF">HQN59_13060</name>
</gene>